<dbReference type="HOGENOM" id="CLU_1583705_0_0_9"/>
<keyword evidence="1" id="KW-0472">Membrane</keyword>
<evidence type="ECO:0000313" key="2">
    <source>
        <dbReference type="EMBL" id="CBK80790.1"/>
    </source>
</evidence>
<dbReference type="EMBL" id="FP929038">
    <property type="protein sequence ID" value="CBK80790.1"/>
    <property type="molecule type" value="Genomic_DNA"/>
</dbReference>
<dbReference type="PATRIC" id="fig|717962.3.peg.1971"/>
<keyword evidence="1" id="KW-1133">Transmembrane helix</keyword>
<evidence type="ECO:0000256" key="1">
    <source>
        <dbReference type="SAM" id="Phobius"/>
    </source>
</evidence>
<protein>
    <submittedName>
        <fullName evidence="2">Uncharacterized protein</fullName>
    </submittedName>
</protein>
<reference evidence="2 3" key="1">
    <citation type="submission" date="2010-03" db="EMBL/GenBank/DDBJ databases">
        <title>The genome sequence of Coprococcus catus GD/7.</title>
        <authorList>
            <consortium name="metaHIT consortium -- http://www.metahit.eu/"/>
            <person name="Pajon A."/>
            <person name="Turner K."/>
            <person name="Parkhill J."/>
            <person name="Duncan S."/>
            <person name="Flint H."/>
        </authorList>
    </citation>
    <scope>NUCLEOTIDE SEQUENCE [LARGE SCALE GENOMIC DNA]</scope>
    <source>
        <strain evidence="2 3">GD/7</strain>
    </source>
</reference>
<gene>
    <name evidence="2" type="ORF">CC1_20720</name>
</gene>
<dbReference type="Proteomes" id="UP000008798">
    <property type="component" value="Chromosome"/>
</dbReference>
<accession>D4J8W9</accession>
<evidence type="ECO:0000313" key="3">
    <source>
        <dbReference type="Proteomes" id="UP000008798"/>
    </source>
</evidence>
<dbReference type="KEGG" id="cct:CC1_20720"/>
<feature type="transmembrane region" description="Helical" evidence="1">
    <location>
        <begin position="18"/>
        <end position="41"/>
    </location>
</feature>
<reference evidence="2 3" key="2">
    <citation type="submission" date="2010-03" db="EMBL/GenBank/DDBJ databases">
        <authorList>
            <person name="Pajon A."/>
        </authorList>
    </citation>
    <scope>NUCLEOTIDE SEQUENCE [LARGE SCALE GENOMIC DNA]</scope>
    <source>
        <strain evidence="2 3">GD/7</strain>
    </source>
</reference>
<dbReference type="STRING" id="717962.CC1_20720"/>
<proteinExistence type="predicted"/>
<keyword evidence="1" id="KW-0812">Transmembrane</keyword>
<dbReference type="AlphaFoldDB" id="D4J8W9"/>
<sequence length="168" mass="19546">MMAVGCAKLHILHDTTLFATYAMILGAGNFCALFVFIGFYFEHERIEQEWLEMLKIAALEEFGYDGQAQKCKEQFEKDFHCFYEDCLAKYLRYALSKPEQKGLISEGDLAIKRISKKEDRELKLFLSAILLDKMGYAEEAAERKQRFEKIAGKDYKDELLKLIEKEEA</sequence>
<name>D4J8W9_9FIRM</name>
<organism evidence="2 3">
    <name type="scientific">Coprococcus catus GD/7</name>
    <dbReference type="NCBI Taxonomy" id="717962"/>
    <lineage>
        <taxon>Bacteria</taxon>
        <taxon>Bacillati</taxon>
        <taxon>Bacillota</taxon>
        <taxon>Clostridia</taxon>
        <taxon>Lachnospirales</taxon>
        <taxon>Lachnospiraceae</taxon>
        <taxon>Coprococcus</taxon>
    </lineage>
</organism>